<dbReference type="InterPro" id="IPR036736">
    <property type="entry name" value="ACP-like_sf"/>
</dbReference>
<organism evidence="2 3">
    <name type="scientific">Campylobacter estrildidarum</name>
    <dbReference type="NCBI Taxonomy" id="2510189"/>
    <lineage>
        <taxon>Bacteria</taxon>
        <taxon>Pseudomonadati</taxon>
        <taxon>Campylobacterota</taxon>
        <taxon>Epsilonproteobacteria</taxon>
        <taxon>Campylobacterales</taxon>
        <taxon>Campylobacteraceae</taxon>
        <taxon>Campylobacter</taxon>
    </lineage>
</organism>
<reference evidence="2 3" key="1">
    <citation type="submission" date="2018-05" db="EMBL/GenBank/DDBJ databases">
        <title>Novel Campyloabacter and Helicobacter Species and Strains.</title>
        <authorList>
            <person name="Mannion A.J."/>
            <person name="Shen Z."/>
            <person name="Fox J.G."/>
        </authorList>
    </citation>
    <scope>NUCLEOTIDE SEQUENCE [LARGE SCALE GENOMIC DNA]</scope>
    <source>
        <strain evidence="3">MIT17-664</strain>
    </source>
</reference>
<evidence type="ECO:0000313" key="3">
    <source>
        <dbReference type="Proteomes" id="UP000308838"/>
    </source>
</evidence>
<proteinExistence type="predicted"/>
<evidence type="ECO:0000259" key="1">
    <source>
        <dbReference type="Pfam" id="PF00550"/>
    </source>
</evidence>
<feature type="domain" description="Carrier" evidence="1">
    <location>
        <begin position="29"/>
        <end position="69"/>
    </location>
</feature>
<accession>A0A4U7BLM8</accession>
<dbReference type="InterPro" id="IPR009081">
    <property type="entry name" value="PP-bd_ACP"/>
</dbReference>
<comment type="caution">
    <text evidence="2">The sequence shown here is derived from an EMBL/GenBank/DDBJ whole genome shotgun (WGS) entry which is preliminary data.</text>
</comment>
<gene>
    <name evidence="2" type="ORF">CQA69_07170</name>
</gene>
<evidence type="ECO:0000313" key="2">
    <source>
        <dbReference type="EMBL" id="TKX29474.1"/>
    </source>
</evidence>
<protein>
    <submittedName>
        <fullName evidence="2">Acyl carrier protein</fullName>
    </submittedName>
</protein>
<sequence>MEEIKQFFINIGRADVNEDMQNLVSDNIIDSLDVMNLINEIEKHYNKTLDSDFMRPIYFENFESIKQMLELAMKD</sequence>
<dbReference type="Pfam" id="PF00550">
    <property type="entry name" value="PP-binding"/>
    <property type="match status" value="1"/>
</dbReference>
<name>A0A4U7BLM8_9BACT</name>
<dbReference type="Proteomes" id="UP000308838">
    <property type="component" value="Unassembled WGS sequence"/>
</dbReference>
<dbReference type="RefSeq" id="WP_137621098.1">
    <property type="nucleotide sequence ID" value="NZ_NXLZ01000013.1"/>
</dbReference>
<dbReference type="AlphaFoldDB" id="A0A4U7BLM8"/>
<keyword evidence="3" id="KW-1185">Reference proteome</keyword>
<dbReference type="SUPFAM" id="SSF47336">
    <property type="entry name" value="ACP-like"/>
    <property type="match status" value="1"/>
</dbReference>
<dbReference type="OrthoDB" id="5360412at2"/>
<dbReference type="Gene3D" id="1.10.1200.10">
    <property type="entry name" value="ACP-like"/>
    <property type="match status" value="1"/>
</dbReference>
<dbReference type="EMBL" id="NXLZ01000013">
    <property type="protein sequence ID" value="TKX29474.1"/>
    <property type="molecule type" value="Genomic_DNA"/>
</dbReference>